<organism evidence="1 3">
    <name type="scientific">Didymodactylos carnosus</name>
    <dbReference type="NCBI Taxonomy" id="1234261"/>
    <lineage>
        <taxon>Eukaryota</taxon>
        <taxon>Metazoa</taxon>
        <taxon>Spiralia</taxon>
        <taxon>Gnathifera</taxon>
        <taxon>Rotifera</taxon>
        <taxon>Eurotatoria</taxon>
        <taxon>Bdelloidea</taxon>
        <taxon>Philodinida</taxon>
        <taxon>Philodinidae</taxon>
        <taxon>Didymodactylos</taxon>
    </lineage>
</organism>
<dbReference type="Proteomes" id="UP000682733">
    <property type="component" value="Unassembled WGS sequence"/>
</dbReference>
<dbReference type="Proteomes" id="UP000677228">
    <property type="component" value="Unassembled WGS sequence"/>
</dbReference>
<sequence>MLRASTATLIESLHDYVTNELVNYLLIGCSSRLKNLLQEVCSPSAEMSIEIFKEYLFDSQIKPLFYRLPLHPGVTEEQLVTSSLGMHQSDSSVTKPFAAEHVRSPNRSLPNMFGHQTVRYRTCSVTERFATEHVRCRSASSSLEWLHA</sequence>
<reference evidence="1" key="1">
    <citation type="submission" date="2021-02" db="EMBL/GenBank/DDBJ databases">
        <authorList>
            <person name="Nowell W R."/>
        </authorList>
    </citation>
    <scope>NUCLEOTIDE SEQUENCE</scope>
</reference>
<comment type="caution">
    <text evidence="1">The sequence shown here is derived from an EMBL/GenBank/DDBJ whole genome shotgun (WGS) entry which is preliminary data.</text>
</comment>
<name>A0A8S2EMM0_9BILA</name>
<evidence type="ECO:0000313" key="2">
    <source>
        <dbReference type="EMBL" id="CAF3998014.1"/>
    </source>
</evidence>
<dbReference type="EMBL" id="CAJOBA010035089">
    <property type="protein sequence ID" value="CAF3998014.1"/>
    <property type="molecule type" value="Genomic_DNA"/>
</dbReference>
<proteinExistence type="predicted"/>
<dbReference type="EMBL" id="CAJNOK010013562">
    <property type="protein sequence ID" value="CAF1186995.1"/>
    <property type="molecule type" value="Genomic_DNA"/>
</dbReference>
<gene>
    <name evidence="1" type="ORF">OVA965_LOCUS23344</name>
    <name evidence="2" type="ORF">TMI583_LOCUS24060</name>
</gene>
<dbReference type="AlphaFoldDB" id="A0A8S2EMM0"/>
<evidence type="ECO:0000313" key="1">
    <source>
        <dbReference type="EMBL" id="CAF1186995.1"/>
    </source>
</evidence>
<accession>A0A8S2EMM0</accession>
<protein>
    <submittedName>
        <fullName evidence="1">Uncharacterized protein</fullName>
    </submittedName>
</protein>
<evidence type="ECO:0000313" key="3">
    <source>
        <dbReference type="Proteomes" id="UP000677228"/>
    </source>
</evidence>